<dbReference type="AlphaFoldDB" id="A0A7G5IG99"/>
<name>A0A7G5IG99_9SPHN</name>
<dbReference type="EMBL" id="CP059851">
    <property type="protein sequence ID" value="QMW22391.1"/>
    <property type="molecule type" value="Genomic_DNA"/>
</dbReference>
<evidence type="ECO:0000256" key="7">
    <source>
        <dbReference type="SAM" id="Phobius"/>
    </source>
</evidence>
<dbReference type="RefSeq" id="WP_182295247.1">
    <property type="nucleotide sequence ID" value="NZ_CP059851.1"/>
</dbReference>
<dbReference type="PANTHER" id="PTHR44936">
    <property type="entry name" value="SENSOR PROTEIN CREC"/>
    <property type="match status" value="1"/>
</dbReference>
<keyword evidence="6" id="KW-0067">ATP-binding</keyword>
<organism evidence="9 10">
    <name type="scientific">Sandaracinobacteroides saxicola</name>
    <dbReference type="NCBI Taxonomy" id="2759707"/>
    <lineage>
        <taxon>Bacteria</taxon>
        <taxon>Pseudomonadati</taxon>
        <taxon>Pseudomonadota</taxon>
        <taxon>Alphaproteobacteria</taxon>
        <taxon>Sphingomonadales</taxon>
        <taxon>Sphingosinicellaceae</taxon>
        <taxon>Sandaracinobacteroides</taxon>
    </lineage>
</organism>
<feature type="transmembrane region" description="Helical" evidence="7">
    <location>
        <begin position="27"/>
        <end position="46"/>
    </location>
</feature>
<proteinExistence type="predicted"/>
<dbReference type="SUPFAM" id="SSF55874">
    <property type="entry name" value="ATPase domain of HSP90 chaperone/DNA topoisomerase II/histidine kinase"/>
    <property type="match status" value="1"/>
</dbReference>
<dbReference type="PROSITE" id="PS50109">
    <property type="entry name" value="HIS_KIN"/>
    <property type="match status" value="1"/>
</dbReference>
<evidence type="ECO:0000256" key="1">
    <source>
        <dbReference type="ARBA" id="ARBA00000085"/>
    </source>
</evidence>
<keyword evidence="4" id="KW-0547">Nucleotide-binding</keyword>
<dbReference type="KEGG" id="sand:H3309_13715"/>
<accession>A0A7G5IG99</accession>
<reference evidence="9 10" key="1">
    <citation type="submission" date="2020-07" db="EMBL/GenBank/DDBJ databases">
        <title>Complete genome sequence for Sandaracinobacter sp. M6.</title>
        <authorList>
            <person name="Tang Y."/>
            <person name="Liu Q."/>
            <person name="Guo Z."/>
            <person name="Lei P."/>
            <person name="Huang B."/>
        </authorList>
    </citation>
    <scope>NUCLEOTIDE SEQUENCE [LARGE SCALE GENOMIC DNA]</scope>
    <source>
        <strain evidence="9 10">M6</strain>
    </source>
</reference>
<dbReference type="Gene3D" id="1.10.287.130">
    <property type="match status" value="1"/>
</dbReference>
<keyword evidence="7" id="KW-0472">Membrane</keyword>
<evidence type="ECO:0000256" key="2">
    <source>
        <dbReference type="ARBA" id="ARBA00012438"/>
    </source>
</evidence>
<dbReference type="SMART" id="SM00387">
    <property type="entry name" value="HATPase_c"/>
    <property type="match status" value="1"/>
</dbReference>
<dbReference type="InterPro" id="IPR005467">
    <property type="entry name" value="His_kinase_dom"/>
</dbReference>
<feature type="transmembrane region" description="Helical" evidence="7">
    <location>
        <begin position="160"/>
        <end position="181"/>
    </location>
</feature>
<dbReference type="NCBIfam" id="NF033792">
    <property type="entry name" value="ActS_PrrB_HisK"/>
    <property type="match status" value="1"/>
</dbReference>
<dbReference type="Pfam" id="PF25323">
    <property type="entry name" value="6TM_PilS"/>
    <property type="match status" value="1"/>
</dbReference>
<dbReference type="PANTHER" id="PTHR44936:SF10">
    <property type="entry name" value="SENSOR PROTEIN RSTB"/>
    <property type="match status" value="1"/>
</dbReference>
<dbReference type="SUPFAM" id="SSF47384">
    <property type="entry name" value="Homodimeric domain of signal transducing histidine kinase"/>
    <property type="match status" value="1"/>
</dbReference>
<keyword evidence="7" id="KW-1133">Transmembrane helix</keyword>
<feature type="transmembrane region" description="Helical" evidence="7">
    <location>
        <begin position="129"/>
        <end position="148"/>
    </location>
</feature>
<keyword evidence="5 9" id="KW-0418">Kinase</keyword>
<dbReference type="GO" id="GO:0005886">
    <property type="term" value="C:plasma membrane"/>
    <property type="evidence" value="ECO:0007669"/>
    <property type="project" value="TreeGrafter"/>
</dbReference>
<gene>
    <name evidence="9" type="ORF">H3309_13715</name>
</gene>
<dbReference type="InterPro" id="IPR050980">
    <property type="entry name" value="2C_sensor_his_kinase"/>
</dbReference>
<dbReference type="InterPro" id="IPR036890">
    <property type="entry name" value="HATPase_C_sf"/>
</dbReference>
<dbReference type="Pfam" id="PF02518">
    <property type="entry name" value="HATPase_c"/>
    <property type="match status" value="1"/>
</dbReference>
<dbReference type="InterPro" id="IPR003594">
    <property type="entry name" value="HATPase_dom"/>
</dbReference>
<evidence type="ECO:0000313" key="10">
    <source>
        <dbReference type="Proteomes" id="UP000515292"/>
    </source>
</evidence>
<dbReference type="InterPro" id="IPR047770">
    <property type="entry name" value="RegB"/>
</dbReference>
<keyword evidence="3" id="KW-0808">Transferase</keyword>
<evidence type="ECO:0000259" key="8">
    <source>
        <dbReference type="PROSITE" id="PS50109"/>
    </source>
</evidence>
<dbReference type="Gene3D" id="3.30.565.10">
    <property type="entry name" value="Histidine kinase-like ATPase, C-terminal domain"/>
    <property type="match status" value="1"/>
</dbReference>
<evidence type="ECO:0000256" key="3">
    <source>
        <dbReference type="ARBA" id="ARBA00022679"/>
    </source>
</evidence>
<evidence type="ECO:0000256" key="5">
    <source>
        <dbReference type="ARBA" id="ARBA00022777"/>
    </source>
</evidence>
<dbReference type="InterPro" id="IPR036097">
    <property type="entry name" value="HisK_dim/P_sf"/>
</dbReference>
<evidence type="ECO:0000313" key="9">
    <source>
        <dbReference type="EMBL" id="QMW22391.1"/>
    </source>
</evidence>
<dbReference type="EC" id="2.7.13.3" evidence="2"/>
<sequence>MTSSRSLLAQALDRPGVRVRTLVQLRWAAIAGQLATLLIVGLLLGFPIPWPSALAAVGASISLNLGLAWLYRRRDRLEGASALLHLAFDLAQLSVLLFLTGGLANPFALLLLVPVTISATLLSARATALLVAGALGLLVILWQWSLPLPWRGVPLELPDMYRVALLIAIALGMVFLSLYAWQVSAEARRRQAALVATQAALERESRMAALGSLAAAAAHELGGPLGTITLVARDLESALGNDPDFGADIHLLNQEARRSRDILAGIAERAEAEDPFPFLPLPALLHEVVEPFEPTRVPVTIGVMWEPGGGPAVRRSPELLHGLNNLLSNALRHARSAVRLEAGEDSADFWVAITDDGHGFDPALLPRLGEPFLGPSWSGSGSTGLGIFIATTLLERTGARLSFANMSQGGARVELRWERAHIEGESRMAAE</sequence>
<keyword evidence="7" id="KW-0812">Transmembrane</keyword>
<comment type="catalytic activity">
    <reaction evidence="1">
        <text>ATP + protein L-histidine = ADP + protein N-phospho-L-histidine.</text>
        <dbReference type="EC" id="2.7.13.3"/>
    </reaction>
</comment>
<protein>
    <recommendedName>
        <fullName evidence="2">histidine kinase</fullName>
        <ecNumber evidence="2">2.7.13.3</ecNumber>
    </recommendedName>
</protein>
<evidence type="ECO:0000256" key="4">
    <source>
        <dbReference type="ARBA" id="ARBA00022741"/>
    </source>
</evidence>
<feature type="domain" description="Histidine kinase" evidence="8">
    <location>
        <begin position="216"/>
        <end position="421"/>
    </location>
</feature>
<dbReference type="GO" id="GO:0005524">
    <property type="term" value="F:ATP binding"/>
    <property type="evidence" value="ECO:0007669"/>
    <property type="project" value="UniProtKB-KW"/>
</dbReference>
<keyword evidence="10" id="KW-1185">Reference proteome</keyword>
<dbReference type="GO" id="GO:0000155">
    <property type="term" value="F:phosphorelay sensor kinase activity"/>
    <property type="evidence" value="ECO:0007669"/>
    <property type="project" value="InterPro"/>
</dbReference>
<dbReference type="Proteomes" id="UP000515292">
    <property type="component" value="Chromosome"/>
</dbReference>
<evidence type="ECO:0000256" key="6">
    <source>
        <dbReference type="ARBA" id="ARBA00022840"/>
    </source>
</evidence>